<dbReference type="KEGG" id="psn:Pedsa_2443"/>
<reference evidence="7 8" key="1">
    <citation type="journal article" date="2011" name="Stand. Genomic Sci.">
        <title>Complete genome sequence of the gliding, heparinolytic Pedobacter saltans type strain (113).</title>
        <authorList>
            <person name="Liolios K."/>
            <person name="Sikorski J."/>
            <person name="Lu M."/>
            <person name="Nolan M."/>
            <person name="Lapidus A."/>
            <person name="Lucas S."/>
            <person name="Hammon N."/>
            <person name="Deshpande S."/>
            <person name="Cheng J.F."/>
            <person name="Tapia R."/>
            <person name="Han C."/>
            <person name="Goodwin L."/>
            <person name="Pitluck S."/>
            <person name="Huntemann M."/>
            <person name="Ivanova N."/>
            <person name="Pagani I."/>
            <person name="Mavromatis K."/>
            <person name="Ovchinikova G."/>
            <person name="Pati A."/>
            <person name="Chen A."/>
            <person name="Palaniappan K."/>
            <person name="Land M."/>
            <person name="Hauser L."/>
            <person name="Brambilla E.M."/>
            <person name="Kotsyurbenko O."/>
            <person name="Rohde M."/>
            <person name="Tindall B.J."/>
            <person name="Abt B."/>
            <person name="Goker M."/>
            <person name="Detter J.C."/>
            <person name="Woyke T."/>
            <person name="Bristow J."/>
            <person name="Eisen J.A."/>
            <person name="Markowitz V."/>
            <person name="Hugenholtz P."/>
            <person name="Klenk H.P."/>
            <person name="Kyrpides N.C."/>
        </authorList>
    </citation>
    <scope>NUCLEOTIDE SEQUENCE [LARGE SCALE GENOMIC DNA]</scope>
    <source>
        <strain evidence="8">ATCC 51119 / DSM 12145 / JCM 21818 / LMG 10337 / NBRC 100064 / NCIMB 13643</strain>
    </source>
</reference>
<dbReference type="OrthoDB" id="9809364at2"/>
<evidence type="ECO:0000256" key="1">
    <source>
        <dbReference type="ARBA" id="ARBA00004442"/>
    </source>
</evidence>
<evidence type="ECO:0000256" key="3">
    <source>
        <dbReference type="ARBA" id="ARBA00023237"/>
    </source>
</evidence>
<dbReference type="InterPro" id="IPR036737">
    <property type="entry name" value="OmpA-like_sf"/>
</dbReference>
<dbReference type="InterPro" id="IPR006664">
    <property type="entry name" value="OMP_bac"/>
</dbReference>
<sequence>MKNILLFFLLFLISIVSYAQGIGPSPGGKWQLITFGGFSFPFGNYKGDVGKAKNGTMVGITADKYFLGNKFALGLDFRAFNHEMCTCGDVYFANGSLVAKYDNATRFRGLNLMFGPTYQYTIDEFGIEAFVKGGIMFQEFPKYSHVLSVNNQAEFLPEETNNPTNSPKSLLGNAGLRFSYQINPIIALFLQTDYMNTFGSRLGDENGEFHYKKYEQIKDIDRNTSLSESGGVILNLNEYFNSNPKDLKTNIKAINVLAGVKFALAKNRKTNIPEIPMVVKPTEQMKNILVVVKDKLTGMPLEGVSVFIKSETGTWNFLTDVNGEIPIIKNAKRAIYFMSGSKNSVGTTTASIAEKDFDEDSELIYRELLHNDPRFTLVGETVSQKDDSKLPNINTALTNLTNSTTRSQISDTEAKFAYQLAPESDYSVVAHQFGKFSQTEKVSTKGLDRSETFYVKLKLPVGDIETGKTFVLKDIHYDFDKSNIRPDAALILDNVVSIMKQNPSLKIELSSHTDCRGNNAYNLILSDARARSAVAYIVRNGIEKNRLVAKGYGETKLLNNCYDGVRCSEVEHQRNRRTELRVLKYDR</sequence>
<dbReference type="CDD" id="cd07185">
    <property type="entry name" value="OmpA_C-like"/>
    <property type="match status" value="1"/>
</dbReference>
<dbReference type="PANTHER" id="PTHR30329">
    <property type="entry name" value="STATOR ELEMENT OF FLAGELLAR MOTOR COMPLEX"/>
    <property type="match status" value="1"/>
</dbReference>
<dbReference type="Gene3D" id="3.30.1330.60">
    <property type="entry name" value="OmpA-like domain"/>
    <property type="match status" value="1"/>
</dbReference>
<comment type="subcellular location">
    <subcellularLocation>
        <location evidence="1">Cell outer membrane</location>
    </subcellularLocation>
</comment>
<feature type="domain" description="OmpA-like" evidence="6">
    <location>
        <begin position="465"/>
        <end position="586"/>
    </location>
</feature>
<feature type="signal peptide" evidence="5">
    <location>
        <begin position="1"/>
        <end position="19"/>
    </location>
</feature>
<evidence type="ECO:0000313" key="8">
    <source>
        <dbReference type="Proteomes" id="UP000000310"/>
    </source>
</evidence>
<keyword evidence="3" id="KW-0998">Cell outer membrane</keyword>
<dbReference type="HOGENOM" id="CLU_477144_0_0_10"/>
<reference evidence="8" key="2">
    <citation type="submission" date="2011-02" db="EMBL/GenBank/DDBJ databases">
        <title>The complete genome of Pedobacter saltans DSM 12145.</title>
        <authorList>
            <consortium name="US DOE Joint Genome Institute (JGI-PGF)"/>
            <person name="Lucas S."/>
            <person name="Copeland A."/>
            <person name="Lapidus A."/>
            <person name="Bruce D."/>
            <person name="Goodwin L."/>
            <person name="Pitluck S."/>
            <person name="Kyrpides N."/>
            <person name="Mavromatis K."/>
            <person name="Pagani I."/>
            <person name="Ivanova N."/>
            <person name="Ovchinnikova G."/>
            <person name="Lu M."/>
            <person name="Detter J.C."/>
            <person name="Han C."/>
            <person name="Land M."/>
            <person name="Hauser L."/>
            <person name="Markowitz V."/>
            <person name="Cheng J.-F."/>
            <person name="Hugenholtz P."/>
            <person name="Woyke T."/>
            <person name="Wu D."/>
            <person name="Tindall B."/>
            <person name="Pomrenke H.G."/>
            <person name="Brambilla E."/>
            <person name="Klenk H.-P."/>
            <person name="Eisen J.A."/>
        </authorList>
    </citation>
    <scope>NUCLEOTIDE SEQUENCE [LARGE SCALE GENOMIC DNA]</scope>
    <source>
        <strain evidence="8">ATCC 51119 / DSM 12145 / JCM 21818 / LMG 10337 / NBRC 100064 / NCIMB 13643</strain>
    </source>
</reference>
<dbReference type="STRING" id="762903.Pedsa_2443"/>
<dbReference type="Pfam" id="PF00691">
    <property type="entry name" value="OmpA"/>
    <property type="match status" value="1"/>
</dbReference>
<feature type="chain" id="PRO_5003256155" evidence="5">
    <location>
        <begin position="20"/>
        <end position="587"/>
    </location>
</feature>
<dbReference type="EMBL" id="CP002545">
    <property type="protein sequence ID" value="ADY52989.1"/>
    <property type="molecule type" value="Genomic_DNA"/>
</dbReference>
<dbReference type="InterPro" id="IPR006665">
    <property type="entry name" value="OmpA-like"/>
</dbReference>
<evidence type="ECO:0000256" key="5">
    <source>
        <dbReference type="SAM" id="SignalP"/>
    </source>
</evidence>
<evidence type="ECO:0000256" key="2">
    <source>
        <dbReference type="ARBA" id="ARBA00023136"/>
    </source>
</evidence>
<dbReference type="Proteomes" id="UP000000310">
    <property type="component" value="Chromosome"/>
</dbReference>
<keyword evidence="2 4" id="KW-0472">Membrane</keyword>
<dbReference type="PANTHER" id="PTHR30329:SF21">
    <property type="entry name" value="LIPOPROTEIN YIAD-RELATED"/>
    <property type="match status" value="1"/>
</dbReference>
<accession>F0SES3</accession>
<evidence type="ECO:0000256" key="4">
    <source>
        <dbReference type="PROSITE-ProRule" id="PRU00473"/>
    </source>
</evidence>
<organism evidence="7 8">
    <name type="scientific">Pseudopedobacter saltans (strain ATCC 51119 / DSM 12145 / JCM 21818 / CCUG 39354 / LMG 10337 / NBRC 100064 / NCIMB 13643)</name>
    <name type="common">Pedobacter saltans</name>
    <dbReference type="NCBI Taxonomy" id="762903"/>
    <lineage>
        <taxon>Bacteria</taxon>
        <taxon>Pseudomonadati</taxon>
        <taxon>Bacteroidota</taxon>
        <taxon>Sphingobacteriia</taxon>
        <taxon>Sphingobacteriales</taxon>
        <taxon>Sphingobacteriaceae</taxon>
        <taxon>Pseudopedobacter</taxon>
    </lineage>
</organism>
<name>F0SES3_PSESL</name>
<dbReference type="PRINTS" id="PR01021">
    <property type="entry name" value="OMPADOMAIN"/>
</dbReference>
<dbReference type="RefSeq" id="WP_013633474.1">
    <property type="nucleotide sequence ID" value="NC_015177.1"/>
</dbReference>
<evidence type="ECO:0000259" key="6">
    <source>
        <dbReference type="PROSITE" id="PS51123"/>
    </source>
</evidence>
<dbReference type="eggNOG" id="COG2885">
    <property type="taxonomic scope" value="Bacteria"/>
</dbReference>
<dbReference type="SUPFAM" id="SSF103088">
    <property type="entry name" value="OmpA-like"/>
    <property type="match status" value="1"/>
</dbReference>
<dbReference type="PROSITE" id="PS51123">
    <property type="entry name" value="OMPA_2"/>
    <property type="match status" value="1"/>
</dbReference>
<protein>
    <submittedName>
        <fullName evidence="7">OmpA/MotB domain protein</fullName>
    </submittedName>
</protein>
<dbReference type="GO" id="GO:0009279">
    <property type="term" value="C:cell outer membrane"/>
    <property type="evidence" value="ECO:0007669"/>
    <property type="project" value="UniProtKB-SubCell"/>
</dbReference>
<proteinExistence type="predicted"/>
<dbReference type="InterPro" id="IPR050330">
    <property type="entry name" value="Bact_OuterMem_StrucFunc"/>
</dbReference>
<keyword evidence="5" id="KW-0732">Signal</keyword>
<evidence type="ECO:0000313" key="7">
    <source>
        <dbReference type="EMBL" id="ADY52989.1"/>
    </source>
</evidence>
<dbReference type="AlphaFoldDB" id="F0SES3"/>
<keyword evidence="8" id="KW-1185">Reference proteome</keyword>
<gene>
    <name evidence="7" type="ordered locus">Pedsa_2443</name>
</gene>